<dbReference type="HOGENOM" id="CLU_045683_0_0_5"/>
<dbReference type="Gene3D" id="3.40.190.10">
    <property type="entry name" value="Periplasmic binding protein-like II"/>
    <property type="match status" value="1"/>
</dbReference>
<evidence type="ECO:0000256" key="2">
    <source>
        <dbReference type="SAM" id="SignalP"/>
    </source>
</evidence>
<feature type="chain" id="PRO_5003092617" description="LacI family transcriptional regulator" evidence="2">
    <location>
        <begin position="27"/>
        <end position="326"/>
    </location>
</feature>
<dbReference type="EMBL" id="CP002026">
    <property type="protein sequence ID" value="ADH90518.1"/>
    <property type="molecule type" value="Genomic_DNA"/>
</dbReference>
<accession>D7A860</accession>
<dbReference type="SUPFAM" id="SSF53850">
    <property type="entry name" value="Periplasmic binding protein-like II"/>
    <property type="match status" value="1"/>
</dbReference>
<keyword evidence="2" id="KW-0732">Signal</keyword>
<reference evidence="3 4" key="1">
    <citation type="journal article" date="2012" name="Stand. Genomic Sci.">
        <title>Complete genome sequence of the facultatively chemolithoautotrophic and methylotrophic alpha Proteobacterium Starkeya novella type strain (ATCC 8093(T)).</title>
        <authorList>
            <person name="Kappler U."/>
            <person name="Davenport K."/>
            <person name="Beatson S."/>
            <person name="Lucas S."/>
            <person name="Lapidus A."/>
            <person name="Copeland A."/>
            <person name="Berry K.W."/>
            <person name="Glavina Del Rio T."/>
            <person name="Hammon N."/>
            <person name="Dalin E."/>
            <person name="Tice H."/>
            <person name="Pitluck S."/>
            <person name="Richardson P."/>
            <person name="Bruce D."/>
            <person name="Goodwin L.A."/>
            <person name="Han C."/>
            <person name="Tapia R."/>
            <person name="Detter J.C."/>
            <person name="Chang Y.J."/>
            <person name="Jeffries C.D."/>
            <person name="Land M."/>
            <person name="Hauser L."/>
            <person name="Kyrpides N.C."/>
            <person name="Goker M."/>
            <person name="Ivanova N."/>
            <person name="Klenk H.P."/>
            <person name="Woyke T."/>
        </authorList>
    </citation>
    <scope>NUCLEOTIDE SEQUENCE [LARGE SCALE GENOMIC DNA]</scope>
    <source>
        <strain evidence="4">ATCC 8093 / DSM 506 / JCM 20403 / CCM 1077 / IAM 12100 / NBRC 12443 / NCIMB 10456</strain>
    </source>
</reference>
<dbReference type="CDD" id="cd07012">
    <property type="entry name" value="PBP2_Bug_TTT"/>
    <property type="match status" value="1"/>
</dbReference>
<evidence type="ECO:0000313" key="4">
    <source>
        <dbReference type="Proteomes" id="UP000006633"/>
    </source>
</evidence>
<dbReference type="Pfam" id="PF03401">
    <property type="entry name" value="TctC"/>
    <property type="match status" value="1"/>
</dbReference>
<evidence type="ECO:0000313" key="3">
    <source>
        <dbReference type="EMBL" id="ADH90518.1"/>
    </source>
</evidence>
<dbReference type="OrthoDB" id="7243230at2"/>
<dbReference type="RefSeq" id="WP_013168019.1">
    <property type="nucleotide sequence ID" value="NC_014217.1"/>
</dbReference>
<keyword evidence="4" id="KW-1185">Reference proteome</keyword>
<name>D7A860_ANCN5</name>
<evidence type="ECO:0008006" key="5">
    <source>
        <dbReference type="Google" id="ProtNLM"/>
    </source>
</evidence>
<evidence type="ECO:0000256" key="1">
    <source>
        <dbReference type="ARBA" id="ARBA00006987"/>
    </source>
</evidence>
<feature type="signal peptide" evidence="2">
    <location>
        <begin position="1"/>
        <end position="26"/>
    </location>
</feature>
<gene>
    <name evidence="3" type="ordered locus">Snov_3243</name>
</gene>
<comment type="similarity">
    <text evidence="1">Belongs to the UPF0065 (bug) family.</text>
</comment>
<dbReference type="eggNOG" id="COG3181">
    <property type="taxonomic scope" value="Bacteria"/>
</dbReference>
<dbReference type="Gene3D" id="3.40.190.150">
    <property type="entry name" value="Bordetella uptake gene, domain 1"/>
    <property type="match status" value="1"/>
</dbReference>
<dbReference type="KEGG" id="sno:Snov_3243"/>
<organism evidence="3 4">
    <name type="scientific">Ancylobacter novellus (strain ATCC 8093 / DSM 506 / JCM 20403 / CCM 1077 / IAM 12100 / NBRC 12443 / NCIMB 10456)</name>
    <name type="common">Starkeya novella</name>
    <dbReference type="NCBI Taxonomy" id="639283"/>
    <lineage>
        <taxon>Bacteria</taxon>
        <taxon>Pseudomonadati</taxon>
        <taxon>Pseudomonadota</taxon>
        <taxon>Alphaproteobacteria</taxon>
        <taxon>Hyphomicrobiales</taxon>
        <taxon>Xanthobacteraceae</taxon>
        <taxon>Ancylobacter</taxon>
    </lineage>
</organism>
<dbReference type="InterPro" id="IPR042100">
    <property type="entry name" value="Bug_dom1"/>
</dbReference>
<dbReference type="STRING" id="639283.Snov_3243"/>
<protein>
    <recommendedName>
        <fullName evidence="5">LacI family transcriptional regulator</fullName>
    </recommendedName>
</protein>
<dbReference type="AlphaFoldDB" id="D7A860"/>
<dbReference type="PANTHER" id="PTHR42928">
    <property type="entry name" value="TRICARBOXYLATE-BINDING PROTEIN"/>
    <property type="match status" value="1"/>
</dbReference>
<dbReference type="PANTHER" id="PTHR42928:SF5">
    <property type="entry name" value="BLR1237 PROTEIN"/>
    <property type="match status" value="1"/>
</dbReference>
<dbReference type="Proteomes" id="UP000006633">
    <property type="component" value="Chromosome"/>
</dbReference>
<dbReference type="PIRSF" id="PIRSF017082">
    <property type="entry name" value="YflP"/>
    <property type="match status" value="1"/>
</dbReference>
<proteinExistence type="inferred from homology"/>
<sequence>MSHLKIAPLALVAALCVGSAAAPALAQSFPDRPLTVVVPFPPGGASDSTARLLLPKMQEKLGQPVVVDNRPGANGATGAQHVKNSPADGYTLLVGSIGVYAINPALNPKLGYAPGKDFDLLTVAVRTPNVLVANPNFPANTVQELVAYLKKNPDKVTFASSGAGSSDHLTAALFWQQTGTTGIHVPYKGGGPAIADLIAGHSDVSFQNLGAVASHIKAGKLKVLGVTAAARNPVLPDVPTMKEAGVDGLDVYSWQAAAAPKGLPPEVSKKVVDAFAAALADPAVKEKFNGLGFEVVANTPEQFAAFQKAEEERWRQVVSDGKIASQ</sequence>
<dbReference type="InterPro" id="IPR005064">
    <property type="entry name" value="BUG"/>
</dbReference>